<dbReference type="InterPro" id="IPR011011">
    <property type="entry name" value="Znf_FYVE_PHD"/>
</dbReference>
<evidence type="ECO:0000256" key="3">
    <source>
        <dbReference type="ARBA" id="ARBA00005383"/>
    </source>
</evidence>
<dbReference type="InterPro" id="IPR003034">
    <property type="entry name" value="SAP_dom"/>
</dbReference>
<sequence>MLTDSCLAAEKKIACFRLAELKDVLSQLGLPKTGRKQDLTERILTLLSNEEASGTHSHGSRKSKIIRKEDVTKIIDDIYKKLQHTGANAPVAGGHTVPDGSSILPKEEIVDQKVRCPCGSPVKTEFMIQCANSQCNVFQHIPCVIIPVESTEEAPPAPPQHYCEICRVNRCDPFWTTLAHPLNPVKLLPSSVTDDVSQLIQTVETSFQITRADVQLLENAGYDVQAWCILFNDGVQFRMQWPQYPDLKVNGIPVKITSRPGSKRLGANGRDDGPSISVFLVEGLNKISLFGSDDRTFCLGVRLVKQRSVQQVIKMIPGEEEGESFTEAVARVCRCIGGGMTAANDDSDSDLEVIADNVTINLRCPMSGCRMKTAARFKGCIHLGCFDLHTLVQINQRSRKWQCPICLKNYSLEDIIVDPYLNRIVKMMQPCDEDVTEIEVKSDGSWRVKIGRSFMDLERWHMSDGSLCVSEANVGSSIGVSGEKSEHKLANGNENGGSEFMTDCGQEVISMSSGSSENMQEDEIQSMNHDVMVDSTPYNFKSMSGIANRSSSSIVDQNIIVLSDSEEENYDSVSATPGPPTGSFSSLNANPETPDTHMEDAVLSAGPNMETESSPQDRKKAAWNKSCIRRLKVTEEMQHMVSVRCDVI</sequence>
<evidence type="ECO:0008006" key="16">
    <source>
        <dbReference type="Google" id="ProtNLM"/>
    </source>
</evidence>
<accession>A0AAD8PB53</accession>
<dbReference type="InterPro" id="IPR001965">
    <property type="entry name" value="Znf_PHD"/>
</dbReference>
<protein>
    <recommendedName>
        <fullName evidence="16">E3 SUMO-protein ligase SIZ1</fullName>
    </recommendedName>
</protein>
<evidence type="ECO:0000256" key="6">
    <source>
        <dbReference type="ARBA" id="ARBA00022771"/>
    </source>
</evidence>
<evidence type="ECO:0000256" key="7">
    <source>
        <dbReference type="ARBA" id="ARBA00022786"/>
    </source>
</evidence>
<evidence type="ECO:0000313" key="15">
    <source>
        <dbReference type="Proteomes" id="UP001229421"/>
    </source>
</evidence>
<dbReference type="SUPFAM" id="SSF57903">
    <property type="entry name" value="FYVE/PHD zinc finger"/>
    <property type="match status" value="1"/>
</dbReference>
<dbReference type="AlphaFoldDB" id="A0AAD8PB53"/>
<keyword evidence="6 10" id="KW-0863">Zinc-finger</keyword>
<evidence type="ECO:0000256" key="8">
    <source>
        <dbReference type="ARBA" id="ARBA00022833"/>
    </source>
</evidence>
<dbReference type="PANTHER" id="PTHR10782:SF80">
    <property type="entry name" value="CHROMATIN REGULATOR PHD FAMILY"/>
    <property type="match status" value="1"/>
</dbReference>
<dbReference type="GO" id="GO:0005634">
    <property type="term" value="C:nucleus"/>
    <property type="evidence" value="ECO:0007669"/>
    <property type="project" value="UniProtKB-SubCell"/>
</dbReference>
<dbReference type="Gene3D" id="3.30.40.10">
    <property type="entry name" value="Zinc/RING finger domain, C3HC4 (zinc finger)"/>
    <property type="match status" value="2"/>
</dbReference>
<dbReference type="PANTHER" id="PTHR10782">
    <property type="entry name" value="ZINC FINGER MIZ DOMAIN-CONTAINING PROTEIN"/>
    <property type="match status" value="1"/>
</dbReference>
<keyword evidence="7" id="KW-0833">Ubl conjugation pathway</keyword>
<dbReference type="Pfam" id="PF02037">
    <property type="entry name" value="SAP"/>
    <property type="match status" value="1"/>
</dbReference>
<dbReference type="GO" id="GO:0008270">
    <property type="term" value="F:zinc ion binding"/>
    <property type="evidence" value="ECO:0007669"/>
    <property type="project" value="UniProtKB-KW"/>
</dbReference>
<evidence type="ECO:0000256" key="10">
    <source>
        <dbReference type="PROSITE-ProRule" id="PRU00452"/>
    </source>
</evidence>
<evidence type="ECO:0000256" key="2">
    <source>
        <dbReference type="ARBA" id="ARBA00004718"/>
    </source>
</evidence>
<evidence type="ECO:0000313" key="14">
    <source>
        <dbReference type="EMBL" id="KAK1439579.1"/>
    </source>
</evidence>
<evidence type="ECO:0000256" key="9">
    <source>
        <dbReference type="ARBA" id="ARBA00023242"/>
    </source>
</evidence>
<dbReference type="Gene3D" id="1.10.720.30">
    <property type="entry name" value="SAP domain"/>
    <property type="match status" value="1"/>
</dbReference>
<evidence type="ECO:0000256" key="11">
    <source>
        <dbReference type="SAM" id="MobiDB-lite"/>
    </source>
</evidence>
<dbReference type="InterPro" id="IPR004181">
    <property type="entry name" value="Znf_MIZ"/>
</dbReference>
<comment type="similarity">
    <text evidence="3">Belongs to the PIAS family.</text>
</comment>
<dbReference type="SUPFAM" id="SSF68906">
    <property type="entry name" value="SAP domain"/>
    <property type="match status" value="1"/>
</dbReference>
<dbReference type="GO" id="GO:0061665">
    <property type="term" value="F:SUMO ligase activity"/>
    <property type="evidence" value="ECO:0007669"/>
    <property type="project" value="TreeGrafter"/>
</dbReference>
<dbReference type="Pfam" id="PF02891">
    <property type="entry name" value="zf-MIZ"/>
    <property type="match status" value="1"/>
</dbReference>
<keyword evidence="5" id="KW-0479">Metal-binding</keyword>
<feature type="region of interest" description="Disordered" evidence="11">
    <location>
        <begin position="568"/>
        <end position="599"/>
    </location>
</feature>
<dbReference type="PROSITE" id="PS51044">
    <property type="entry name" value="ZF_SP_RING"/>
    <property type="match status" value="1"/>
</dbReference>
<gene>
    <name evidence="14" type="ORF">QVD17_05399</name>
</gene>
<proteinExistence type="inferred from homology"/>
<evidence type="ECO:0000259" key="12">
    <source>
        <dbReference type="PROSITE" id="PS50800"/>
    </source>
</evidence>
<name>A0AAD8PB53_TARER</name>
<dbReference type="SMART" id="SM00249">
    <property type="entry name" value="PHD"/>
    <property type="match status" value="1"/>
</dbReference>
<feature type="domain" description="SP-RING-type" evidence="13">
    <location>
        <begin position="347"/>
        <end position="430"/>
    </location>
</feature>
<dbReference type="InterPro" id="IPR036361">
    <property type="entry name" value="SAP_dom_sf"/>
</dbReference>
<dbReference type="GO" id="GO:0016925">
    <property type="term" value="P:protein sumoylation"/>
    <property type="evidence" value="ECO:0007669"/>
    <property type="project" value="TreeGrafter"/>
</dbReference>
<dbReference type="EMBL" id="JAUHHV010000001">
    <property type="protein sequence ID" value="KAK1439579.1"/>
    <property type="molecule type" value="Genomic_DNA"/>
</dbReference>
<comment type="caution">
    <text evidence="14">The sequence shown here is derived from an EMBL/GenBank/DDBJ whole genome shotgun (WGS) entry which is preliminary data.</text>
</comment>
<evidence type="ECO:0000259" key="13">
    <source>
        <dbReference type="PROSITE" id="PS51044"/>
    </source>
</evidence>
<evidence type="ECO:0000256" key="5">
    <source>
        <dbReference type="ARBA" id="ARBA00022723"/>
    </source>
</evidence>
<feature type="domain" description="SAP" evidence="12">
    <location>
        <begin position="13"/>
        <end position="47"/>
    </location>
</feature>
<comment type="pathway">
    <text evidence="2">Protein modification; protein sumoylation.</text>
</comment>
<keyword evidence="8" id="KW-0862">Zinc</keyword>
<dbReference type="SMART" id="SM00513">
    <property type="entry name" value="SAP"/>
    <property type="match status" value="1"/>
</dbReference>
<dbReference type="InterPro" id="IPR013083">
    <property type="entry name" value="Znf_RING/FYVE/PHD"/>
</dbReference>
<keyword evidence="4" id="KW-0808">Transferase</keyword>
<comment type="subcellular location">
    <subcellularLocation>
        <location evidence="1">Nucleus</location>
    </subcellularLocation>
</comment>
<feature type="compositionally biased region" description="Polar residues" evidence="11">
    <location>
        <begin position="582"/>
        <end position="593"/>
    </location>
</feature>
<keyword evidence="15" id="KW-1185">Reference proteome</keyword>
<dbReference type="GO" id="GO:0000785">
    <property type="term" value="C:chromatin"/>
    <property type="evidence" value="ECO:0007669"/>
    <property type="project" value="TreeGrafter"/>
</dbReference>
<evidence type="ECO:0000256" key="1">
    <source>
        <dbReference type="ARBA" id="ARBA00004123"/>
    </source>
</evidence>
<reference evidence="14" key="1">
    <citation type="journal article" date="2023" name="bioRxiv">
        <title>Improved chromosome-level genome assembly for marigold (Tagetes erecta).</title>
        <authorList>
            <person name="Jiang F."/>
            <person name="Yuan L."/>
            <person name="Wang S."/>
            <person name="Wang H."/>
            <person name="Xu D."/>
            <person name="Wang A."/>
            <person name="Fan W."/>
        </authorList>
    </citation>
    <scope>NUCLEOTIDE SEQUENCE</scope>
    <source>
        <strain evidence="14">WSJ</strain>
        <tissue evidence="14">Leaf</tissue>
    </source>
</reference>
<dbReference type="Proteomes" id="UP001229421">
    <property type="component" value="Unassembled WGS sequence"/>
</dbReference>
<evidence type="ECO:0000256" key="4">
    <source>
        <dbReference type="ARBA" id="ARBA00022679"/>
    </source>
</evidence>
<organism evidence="14 15">
    <name type="scientific">Tagetes erecta</name>
    <name type="common">African marigold</name>
    <dbReference type="NCBI Taxonomy" id="13708"/>
    <lineage>
        <taxon>Eukaryota</taxon>
        <taxon>Viridiplantae</taxon>
        <taxon>Streptophyta</taxon>
        <taxon>Embryophyta</taxon>
        <taxon>Tracheophyta</taxon>
        <taxon>Spermatophyta</taxon>
        <taxon>Magnoliopsida</taxon>
        <taxon>eudicotyledons</taxon>
        <taxon>Gunneridae</taxon>
        <taxon>Pentapetalae</taxon>
        <taxon>asterids</taxon>
        <taxon>campanulids</taxon>
        <taxon>Asterales</taxon>
        <taxon>Asteraceae</taxon>
        <taxon>Asteroideae</taxon>
        <taxon>Heliantheae alliance</taxon>
        <taxon>Tageteae</taxon>
        <taxon>Tagetes</taxon>
    </lineage>
</organism>
<dbReference type="PROSITE" id="PS50800">
    <property type="entry name" value="SAP"/>
    <property type="match status" value="1"/>
</dbReference>
<dbReference type="CDD" id="cd15570">
    <property type="entry name" value="PHD_Bye1p_SIZ1_like"/>
    <property type="match status" value="1"/>
</dbReference>
<keyword evidence="9" id="KW-0539">Nucleus</keyword>